<dbReference type="InterPro" id="IPR003829">
    <property type="entry name" value="Pirin_N_dom"/>
</dbReference>
<feature type="domain" description="Pirin N-terminal" evidence="4">
    <location>
        <begin position="64"/>
        <end position="141"/>
    </location>
</feature>
<dbReference type="Gene3D" id="2.60.120.10">
    <property type="entry name" value="Jelly Rolls"/>
    <property type="match status" value="2"/>
</dbReference>
<organism evidence="6 7">
    <name type="scientific">Wansuia hejianensis</name>
    <dbReference type="NCBI Taxonomy" id="2763667"/>
    <lineage>
        <taxon>Bacteria</taxon>
        <taxon>Bacillati</taxon>
        <taxon>Bacillota</taxon>
        <taxon>Clostridia</taxon>
        <taxon>Lachnospirales</taxon>
        <taxon>Lachnospiraceae</taxon>
        <taxon>Wansuia</taxon>
    </lineage>
</organism>
<comment type="cofactor">
    <cofactor evidence="2">
        <name>Fe cation</name>
        <dbReference type="ChEBI" id="CHEBI:24875"/>
    </cofactor>
    <text evidence="2">Binds 1 Fe cation per subunit.</text>
</comment>
<evidence type="ECO:0000256" key="2">
    <source>
        <dbReference type="PIRSR" id="PIRSR006232-1"/>
    </source>
</evidence>
<dbReference type="Pfam" id="PF05726">
    <property type="entry name" value="Pirin_C"/>
    <property type="match status" value="1"/>
</dbReference>
<dbReference type="PANTHER" id="PTHR13903">
    <property type="entry name" value="PIRIN-RELATED"/>
    <property type="match status" value="1"/>
</dbReference>
<evidence type="ECO:0000313" key="6">
    <source>
        <dbReference type="EMBL" id="MBC8589880.1"/>
    </source>
</evidence>
<dbReference type="InterPro" id="IPR008778">
    <property type="entry name" value="Pirin_C_dom"/>
</dbReference>
<dbReference type="RefSeq" id="WP_249322692.1">
    <property type="nucleotide sequence ID" value="NZ_JACRTK010000001.1"/>
</dbReference>
<dbReference type="CDD" id="cd02909">
    <property type="entry name" value="cupin_pirin_N"/>
    <property type="match status" value="1"/>
</dbReference>
<keyword evidence="2" id="KW-0479">Metal-binding</keyword>
<dbReference type="InterPro" id="IPR012093">
    <property type="entry name" value="Pirin"/>
</dbReference>
<evidence type="ECO:0000259" key="5">
    <source>
        <dbReference type="Pfam" id="PF05726"/>
    </source>
</evidence>
<dbReference type="EMBL" id="JACRTK010000001">
    <property type="protein sequence ID" value="MBC8589880.1"/>
    <property type="molecule type" value="Genomic_DNA"/>
</dbReference>
<proteinExistence type="inferred from homology"/>
<dbReference type="AlphaFoldDB" id="A0A926EWQ1"/>
<comment type="caution">
    <text evidence="6">The sequence shown here is derived from an EMBL/GenBank/DDBJ whole genome shotgun (WGS) entry which is preliminary data.</text>
</comment>
<evidence type="ECO:0000313" key="7">
    <source>
        <dbReference type="Proteomes" id="UP000601522"/>
    </source>
</evidence>
<name>A0A926EWQ1_9FIRM</name>
<evidence type="ECO:0000256" key="3">
    <source>
        <dbReference type="RuleBase" id="RU003457"/>
    </source>
</evidence>
<dbReference type="Proteomes" id="UP000601522">
    <property type="component" value="Unassembled WGS sequence"/>
</dbReference>
<keyword evidence="7" id="KW-1185">Reference proteome</keyword>
<dbReference type="SUPFAM" id="SSF51182">
    <property type="entry name" value="RmlC-like cupins"/>
    <property type="match status" value="1"/>
</dbReference>
<dbReference type="InterPro" id="IPR014710">
    <property type="entry name" value="RmlC-like_jellyroll"/>
</dbReference>
<dbReference type="InterPro" id="IPR011051">
    <property type="entry name" value="RmlC_Cupin_sf"/>
</dbReference>
<dbReference type="GO" id="GO:0046872">
    <property type="term" value="F:metal ion binding"/>
    <property type="evidence" value="ECO:0007669"/>
    <property type="project" value="UniProtKB-KW"/>
</dbReference>
<accession>A0A926EWQ1</accession>
<comment type="similarity">
    <text evidence="1 3">Belongs to the pirin family.</text>
</comment>
<feature type="binding site" evidence="2">
    <location>
        <position position="77"/>
    </location>
    <ligand>
        <name>Fe cation</name>
        <dbReference type="ChEBI" id="CHEBI:24875"/>
    </ligand>
</feature>
<dbReference type="PANTHER" id="PTHR13903:SF8">
    <property type="entry name" value="PIRIN"/>
    <property type="match status" value="1"/>
</dbReference>
<sequence length="339" mass="39135">MADNIILKTESLGFKWTVEDPFLFCAHHKDDYPKGNEQLGVNQESLRDRNIGNDFEVRDGFRMYHGRTIPGFPVHPHRGFETVTIVLEGFVDHSDSHGASGRYGDGDVQWMTAGRGLQHAEMFPLVYQDKDNPLHLFQVWLNLPKINKFVDPHYKMLWAEDIPVIEDVDNNGKMTTTRLIAGKYKEHNALKPAPSSWANDENNKVNIWIINMEPNGRFEIPKVNDTITRNLYYYKGDTLKINGKHVHVDNRFKLNGNENIELVNGNKESNMLLLEGEPIKEPVVAYGPFVMNTMEEIKQAYADYQNTQFGGWPWDRKDPVHTEEKIRFAKYSDGTVEKR</sequence>
<feature type="binding site" evidence="2">
    <location>
        <position position="119"/>
    </location>
    <ligand>
        <name>Fe cation</name>
        <dbReference type="ChEBI" id="CHEBI:24875"/>
    </ligand>
</feature>
<dbReference type="Pfam" id="PF02678">
    <property type="entry name" value="Pirin"/>
    <property type="match status" value="1"/>
</dbReference>
<gene>
    <name evidence="6" type="ORF">H8689_01820</name>
</gene>
<feature type="binding site" evidence="2">
    <location>
        <position position="121"/>
    </location>
    <ligand>
        <name>Fe cation</name>
        <dbReference type="ChEBI" id="CHEBI:24875"/>
    </ligand>
</feature>
<keyword evidence="2" id="KW-0408">Iron</keyword>
<feature type="binding site" evidence="2">
    <location>
        <position position="75"/>
    </location>
    <ligand>
        <name>Fe cation</name>
        <dbReference type="ChEBI" id="CHEBI:24875"/>
    </ligand>
</feature>
<evidence type="ECO:0000259" key="4">
    <source>
        <dbReference type="Pfam" id="PF02678"/>
    </source>
</evidence>
<reference evidence="6 7" key="1">
    <citation type="submission" date="2020-08" db="EMBL/GenBank/DDBJ databases">
        <title>Genome public.</title>
        <authorList>
            <person name="Liu C."/>
            <person name="Sun Q."/>
        </authorList>
    </citation>
    <scope>NUCLEOTIDE SEQUENCE [LARGE SCALE GENOMIC DNA]</scope>
    <source>
        <strain evidence="6 7">NSJ-26</strain>
    </source>
</reference>
<evidence type="ECO:0000256" key="1">
    <source>
        <dbReference type="ARBA" id="ARBA00008416"/>
    </source>
</evidence>
<protein>
    <submittedName>
        <fullName evidence="6">Pirin family protein</fullName>
    </submittedName>
</protein>
<feature type="domain" description="Pirin C-terminal" evidence="5">
    <location>
        <begin position="210"/>
        <end position="310"/>
    </location>
</feature>